<evidence type="ECO:0000313" key="3">
    <source>
        <dbReference type="Proteomes" id="UP000663193"/>
    </source>
</evidence>
<evidence type="ECO:0000256" key="1">
    <source>
        <dbReference type="SAM" id="MobiDB-lite"/>
    </source>
</evidence>
<accession>A0A7U2ICW3</accession>
<evidence type="ECO:0000313" key="2">
    <source>
        <dbReference type="EMBL" id="QRD07443.1"/>
    </source>
</evidence>
<dbReference type="Proteomes" id="UP000663193">
    <property type="component" value="Chromosome 22"/>
</dbReference>
<dbReference type="AlphaFoldDB" id="A0A7U2ICW3"/>
<keyword evidence="3" id="KW-1185">Reference proteome</keyword>
<sequence>MTETRTAKGKEPMRVAVPRKQTRSEPLGPEYAPEA</sequence>
<protein>
    <submittedName>
        <fullName evidence="2">Uncharacterized protein</fullName>
    </submittedName>
</protein>
<dbReference type="VEuPathDB" id="FungiDB:JI435_424390"/>
<gene>
    <name evidence="2" type="ORF">JI435_424390</name>
</gene>
<organism evidence="2 3">
    <name type="scientific">Phaeosphaeria nodorum (strain SN15 / ATCC MYA-4574 / FGSC 10173)</name>
    <name type="common">Glume blotch fungus</name>
    <name type="synonym">Parastagonospora nodorum</name>
    <dbReference type="NCBI Taxonomy" id="321614"/>
    <lineage>
        <taxon>Eukaryota</taxon>
        <taxon>Fungi</taxon>
        <taxon>Dikarya</taxon>
        <taxon>Ascomycota</taxon>
        <taxon>Pezizomycotina</taxon>
        <taxon>Dothideomycetes</taxon>
        <taxon>Pleosporomycetidae</taxon>
        <taxon>Pleosporales</taxon>
        <taxon>Pleosporineae</taxon>
        <taxon>Phaeosphaeriaceae</taxon>
        <taxon>Parastagonospora</taxon>
    </lineage>
</organism>
<proteinExistence type="predicted"/>
<feature type="compositionally biased region" description="Basic and acidic residues" evidence="1">
    <location>
        <begin position="1"/>
        <end position="13"/>
    </location>
</feature>
<feature type="region of interest" description="Disordered" evidence="1">
    <location>
        <begin position="1"/>
        <end position="35"/>
    </location>
</feature>
<reference evidence="3" key="1">
    <citation type="journal article" date="2021" name="BMC Genomics">
        <title>Chromosome-level genome assembly and manually-curated proteome of model necrotroph Parastagonospora nodorum Sn15 reveals a genome-wide trove of candidate effector homologs, and redundancy of virulence-related functions within an accessory chromosome.</title>
        <authorList>
            <person name="Bertazzoni S."/>
            <person name="Jones D.A.B."/>
            <person name="Phan H.T."/>
            <person name="Tan K.-C."/>
            <person name="Hane J.K."/>
        </authorList>
    </citation>
    <scope>NUCLEOTIDE SEQUENCE [LARGE SCALE GENOMIC DNA]</scope>
    <source>
        <strain evidence="3">SN15 / ATCC MYA-4574 / FGSC 10173)</strain>
    </source>
</reference>
<dbReference type="EMBL" id="CP069044">
    <property type="protein sequence ID" value="QRD07443.1"/>
    <property type="molecule type" value="Genomic_DNA"/>
</dbReference>
<name>A0A7U2ICW3_PHANO</name>